<gene>
    <name evidence="2" type="ORF">QE109_02220</name>
</gene>
<keyword evidence="3" id="KW-1185">Reference proteome</keyword>
<keyword evidence="1" id="KW-0472">Membrane</keyword>
<evidence type="ECO:0000313" key="3">
    <source>
        <dbReference type="Proteomes" id="UP001158045"/>
    </source>
</evidence>
<keyword evidence="1" id="KW-0812">Transmembrane</keyword>
<organism evidence="2 3">
    <name type="scientific">Fusibacter bizertensis</name>
    <dbReference type="NCBI Taxonomy" id="1488331"/>
    <lineage>
        <taxon>Bacteria</taxon>
        <taxon>Bacillati</taxon>
        <taxon>Bacillota</taxon>
        <taxon>Clostridia</taxon>
        <taxon>Eubacteriales</taxon>
        <taxon>Eubacteriales Family XII. Incertae Sedis</taxon>
        <taxon>Fusibacter</taxon>
    </lineage>
</organism>
<feature type="transmembrane region" description="Helical" evidence="1">
    <location>
        <begin position="120"/>
        <end position="149"/>
    </location>
</feature>
<dbReference type="RefSeq" id="WP_281092742.1">
    <property type="nucleotide sequence ID" value="NZ_JARYZI010000001.1"/>
</dbReference>
<proteinExistence type="predicted"/>
<dbReference type="InterPro" id="IPR008875">
    <property type="entry name" value="TraX"/>
</dbReference>
<protein>
    <submittedName>
        <fullName evidence="2">TraX family protein</fullName>
    </submittedName>
</protein>
<comment type="caution">
    <text evidence="2">The sequence shown here is derived from an EMBL/GenBank/DDBJ whole genome shotgun (WGS) entry which is preliminary data.</text>
</comment>
<name>A0ABT6N946_9FIRM</name>
<feature type="transmembrane region" description="Helical" evidence="1">
    <location>
        <begin position="18"/>
        <end position="37"/>
    </location>
</feature>
<feature type="transmembrane region" description="Helical" evidence="1">
    <location>
        <begin position="156"/>
        <end position="174"/>
    </location>
</feature>
<dbReference type="Proteomes" id="UP001158045">
    <property type="component" value="Unassembled WGS sequence"/>
</dbReference>
<keyword evidence="1" id="KW-1133">Transmembrane helix</keyword>
<dbReference type="EMBL" id="JARYZI010000001">
    <property type="protein sequence ID" value="MDH8676942.1"/>
    <property type="molecule type" value="Genomic_DNA"/>
</dbReference>
<dbReference type="Pfam" id="PF05857">
    <property type="entry name" value="TraX"/>
    <property type="match status" value="1"/>
</dbReference>
<feature type="transmembrane region" description="Helical" evidence="1">
    <location>
        <begin position="205"/>
        <end position="221"/>
    </location>
</feature>
<sequence>MGQSISSPRITNNLDTNFIKMFAIITMLIDHIGKILYPDVLILQIIGRIAFPLFAYCIVVGVLYTNDVKQYVLRLALCGIVSQPFYVLAFDTDWLVSNIFLTLLVGVLVIQTIVERRWILLGLLIVFSGVSNIDYGLRGILLMIVFYVFRENPRKSILMSTLILILPTVNDLIFQNQDMSIQGVSVLALPLIYLHTDFNLRINKFVFYSFYPIHLLTLYLVKNFVL</sequence>
<feature type="transmembrane region" description="Helical" evidence="1">
    <location>
        <begin position="71"/>
        <end position="88"/>
    </location>
</feature>
<evidence type="ECO:0000313" key="2">
    <source>
        <dbReference type="EMBL" id="MDH8676942.1"/>
    </source>
</evidence>
<accession>A0ABT6N946</accession>
<feature type="transmembrane region" description="Helical" evidence="1">
    <location>
        <begin position="49"/>
        <end position="65"/>
    </location>
</feature>
<evidence type="ECO:0000256" key="1">
    <source>
        <dbReference type="SAM" id="Phobius"/>
    </source>
</evidence>
<reference evidence="2 3" key="1">
    <citation type="submission" date="2023-04" db="EMBL/GenBank/DDBJ databases">
        <title>Fusibacter bizertensis strain WBS, isolated from littoral bottom sediments of the Arctic seas - biochemical and genomic analysis.</title>
        <authorList>
            <person name="Brioukhanov A.L."/>
        </authorList>
    </citation>
    <scope>NUCLEOTIDE SEQUENCE [LARGE SCALE GENOMIC DNA]</scope>
    <source>
        <strain evidence="2 3">WBS</strain>
    </source>
</reference>
<feature type="transmembrane region" description="Helical" evidence="1">
    <location>
        <begin position="95"/>
        <end position="114"/>
    </location>
</feature>